<dbReference type="EMBL" id="HM803690">
    <property type="protein sequence ID" value="ADK78277.1"/>
    <property type="molecule type" value="Genomic_DNA"/>
</dbReference>
<dbReference type="GO" id="GO:0020002">
    <property type="term" value="C:host cell plasma membrane"/>
    <property type="evidence" value="ECO:0007669"/>
    <property type="project" value="UniProtKB-SubCell"/>
</dbReference>
<keyword evidence="7 24" id="KW-1168">Fusion of virus membrane with host membrane</keyword>
<keyword evidence="14 24" id="KW-1161">Viral attachment to host cell</keyword>
<keyword evidence="17 24" id="KW-0261">Viral envelope protein</keyword>
<dbReference type="GO" id="GO:0019062">
    <property type="term" value="P:virion attachment to host cell"/>
    <property type="evidence" value="ECO:0007669"/>
    <property type="project" value="UniProtKB-UniRule"/>
</dbReference>
<dbReference type="InterPro" id="IPR036377">
    <property type="entry name" value="Gp120_core_sf"/>
</dbReference>
<reference evidence="27 28" key="1">
    <citation type="journal article" date="2010" name="J. Gen. Virol.">
        <title>Full-length genome sequence of a simian immunodeficiency virus (SIV) infecting a captive agile mangabey (Cercocebus agilis) is closely related to SIVrcm infecting wild red-capped mangabeys (Cercocebus torquatus) in Cameroon.</title>
        <authorList>
            <person name="Ahuka-Mundeke S."/>
            <person name="Liegeois F."/>
            <person name="Ayouba A."/>
            <person name="Foupouopouognini Y."/>
            <person name="Nerriennet E."/>
            <person name="Delaporte E."/>
            <person name="Peeters M."/>
        </authorList>
    </citation>
    <scope>NUCLEOTIDE SEQUENCE [LARGE SCALE GENOMIC DNA]</scope>
    <source>
        <strain evidence="27 28">SIVagi</strain>
    </source>
</reference>
<evidence type="ECO:0000256" key="11">
    <source>
        <dbReference type="ARBA" id="ARBA00022685"/>
    </source>
</evidence>
<gene>
    <name evidence="27" type="primary">env</name>
</gene>
<keyword evidence="11 24" id="KW-0165">Cleavage on pair of basic residues</keyword>
<evidence type="ECO:0000256" key="18">
    <source>
        <dbReference type="ARBA" id="ARBA00022989"/>
    </source>
</evidence>
<evidence type="ECO:0000259" key="25">
    <source>
        <dbReference type="Pfam" id="PF00516"/>
    </source>
</evidence>
<keyword evidence="22" id="KW-0325">Glycoprotein</keyword>
<keyword evidence="16 24" id="KW-1043">Host membrane</keyword>
<evidence type="ECO:0000256" key="17">
    <source>
        <dbReference type="ARBA" id="ARBA00022879"/>
    </source>
</evidence>
<evidence type="ECO:0000256" key="22">
    <source>
        <dbReference type="ARBA" id="ARBA00023180"/>
    </source>
</evidence>
<evidence type="ECO:0000256" key="24">
    <source>
        <dbReference type="RuleBase" id="RU363095"/>
    </source>
</evidence>
<comment type="subunit">
    <text evidence="24">The mature envelope protein (Env) consists of a homotrimer of non-covalently associated gp120-gp41 heterodimers. The resulting complex protrudes from the virus surface as a spike.</text>
</comment>
<dbReference type="Gene3D" id="1.10.287.210">
    <property type="match status" value="1"/>
</dbReference>
<dbReference type="SUPFAM" id="SSF56502">
    <property type="entry name" value="gp120 core"/>
    <property type="match status" value="1"/>
</dbReference>
<dbReference type="Gene3D" id="2.170.40.20">
    <property type="entry name" value="Human immunodeficiency virus 1, Gp160, envelope glycoprotein"/>
    <property type="match status" value="2"/>
</dbReference>
<evidence type="ECO:0000256" key="9">
    <source>
        <dbReference type="ARBA" id="ARBA00022581"/>
    </source>
</evidence>
<evidence type="ECO:0000256" key="23">
    <source>
        <dbReference type="ARBA" id="ARBA00023296"/>
    </source>
</evidence>
<organismHost>
    <name type="scientific">Cercopithecidae</name>
    <name type="common">Old World monkeys</name>
    <dbReference type="NCBI Taxonomy" id="9527"/>
</organismHost>
<dbReference type="GO" id="GO:0005198">
    <property type="term" value="F:structural molecule activity"/>
    <property type="evidence" value="ECO:0007669"/>
    <property type="project" value="InterPro"/>
</dbReference>
<evidence type="ECO:0000256" key="2">
    <source>
        <dbReference type="ARBA" id="ARBA00004433"/>
    </source>
</evidence>
<evidence type="ECO:0000256" key="3">
    <source>
        <dbReference type="ARBA" id="ARBA00004505"/>
    </source>
</evidence>
<dbReference type="Pfam" id="PF00516">
    <property type="entry name" value="GP120"/>
    <property type="match status" value="1"/>
</dbReference>
<dbReference type="InterPro" id="IPR000777">
    <property type="entry name" value="HIV1_Gp120"/>
</dbReference>
<keyword evidence="12 24" id="KW-0812">Transmembrane</keyword>
<feature type="domain" description="Human immunodeficiency virus 1 envelope glycoprotein Gp120" evidence="25">
    <location>
        <begin position="21"/>
        <end position="504"/>
    </location>
</feature>
<evidence type="ECO:0000313" key="27">
    <source>
        <dbReference type="EMBL" id="ADK78277.1"/>
    </source>
</evidence>
<evidence type="ECO:0000256" key="12">
    <source>
        <dbReference type="ARBA" id="ARBA00022692"/>
    </source>
</evidence>
<keyword evidence="8 24" id="KW-1032">Host cell membrane</keyword>
<evidence type="ECO:0000256" key="6">
    <source>
        <dbReference type="ARBA" id="ARBA00004650"/>
    </source>
</evidence>
<dbReference type="SUPFAM" id="SSF58069">
    <property type="entry name" value="Virus ectodomain"/>
    <property type="match status" value="1"/>
</dbReference>
<evidence type="ECO:0000256" key="15">
    <source>
        <dbReference type="ARBA" id="ARBA00022844"/>
    </source>
</evidence>
<dbReference type="CDD" id="cd09909">
    <property type="entry name" value="HIV-1-like_HR1-HR2"/>
    <property type="match status" value="1"/>
</dbReference>
<proteinExistence type="predicted"/>
<keyword evidence="9 24" id="KW-0945">Host-virus interaction</keyword>
<comment type="caution">
    <text evidence="24">Lacks conserved residue(s) required for the propagation of feature annotation.</text>
</comment>
<dbReference type="Proteomes" id="UP000259447">
    <property type="component" value="Segment"/>
</dbReference>
<keyword evidence="18 24" id="KW-1133">Transmembrane helix</keyword>
<keyword evidence="10 24" id="KW-1162">Viral penetration into host cytoplasm</keyword>
<dbReference type="GO" id="GO:0044175">
    <property type="term" value="C:host cell endosome membrane"/>
    <property type="evidence" value="ECO:0007669"/>
    <property type="project" value="UniProtKB-SubCell"/>
</dbReference>
<evidence type="ECO:0000256" key="10">
    <source>
        <dbReference type="ARBA" id="ARBA00022595"/>
    </source>
</evidence>
<feature type="domain" description="Retroviral envelope protein GP41-like" evidence="26">
    <location>
        <begin position="523"/>
        <end position="692"/>
    </location>
</feature>
<comment type="domain">
    <text evidence="24">The 17 amino acids long immunosuppressive region is present in many retroviral envelope proteins. Synthetic peptides derived from this relatively conserved sequence inhibit immune function in vitro and in vivo.</text>
</comment>
<keyword evidence="19 24" id="KW-1039">Host endosome</keyword>
<evidence type="ECO:0000256" key="16">
    <source>
        <dbReference type="ARBA" id="ARBA00022870"/>
    </source>
</evidence>
<evidence type="ECO:0000259" key="26">
    <source>
        <dbReference type="Pfam" id="PF00517"/>
    </source>
</evidence>
<dbReference type="GO" id="GO:0019031">
    <property type="term" value="C:viral envelope"/>
    <property type="evidence" value="ECO:0007669"/>
    <property type="project" value="UniProtKB-KW"/>
</dbReference>
<dbReference type="Pfam" id="PF00517">
    <property type="entry name" value="GP41"/>
    <property type="match status" value="1"/>
</dbReference>
<evidence type="ECO:0000256" key="8">
    <source>
        <dbReference type="ARBA" id="ARBA00022511"/>
    </source>
</evidence>
<organismHost>
    <name type="scientific">Pan troglodytes</name>
    <name type="common">Chimpanzee</name>
    <dbReference type="NCBI Taxonomy" id="9598"/>
</organismHost>
<organism evidence="27 28">
    <name type="scientific">Simian immunodeficiency virus</name>
    <name type="common">SIV</name>
    <dbReference type="NCBI Taxonomy" id="11723"/>
    <lineage>
        <taxon>Viruses</taxon>
        <taxon>Riboviria</taxon>
        <taxon>Pararnavirae</taxon>
        <taxon>Artverviricota</taxon>
        <taxon>Revtraviricetes</taxon>
        <taxon>Ortervirales</taxon>
        <taxon>Retroviridae</taxon>
        <taxon>Orthoretrovirinae</taxon>
        <taxon>Lentivirus</taxon>
        <taxon>Lentivirus simimdef</taxon>
    </lineage>
</organism>
<feature type="transmembrane region" description="Helical" evidence="24">
    <location>
        <begin position="508"/>
        <end position="532"/>
    </location>
</feature>
<evidence type="ECO:0000256" key="14">
    <source>
        <dbReference type="ARBA" id="ARBA00022804"/>
    </source>
</evidence>
<accession>E1ANV3</accession>
<evidence type="ECO:0000256" key="7">
    <source>
        <dbReference type="ARBA" id="ARBA00022506"/>
    </source>
</evidence>
<evidence type="ECO:0000256" key="1">
    <source>
        <dbReference type="ARBA" id="ARBA00004402"/>
    </source>
</evidence>
<keyword evidence="20 24" id="KW-0472">Membrane</keyword>
<keyword evidence="13 24" id="KW-0053">Apoptosis</keyword>
<sequence>MKSAIGIVIIASLISAIVSKQWVTVFYGVPVWKNSTAPMFCVTDNANSWGTLNCIPEGGLSPEVPVNVSEQFDAWENSLYEQAKDNVWHLYDSTLKPCVRLSPLCITMNCTALNGSWDGSVTTTTQPRTTPSATASTNIDCGINNETCSAVEDENVMQCTFAVAGLKRDEKHKYNDTWYSRDLWCQKANNVTQCFMRHCNTTSIHQFCEPRYWEPFRLRYCAPPGFALLKCNDYNYTGFDTCHNVTATSCTDMINTTVSTSFGLNGSISENRTWIYQRKQSNRTIIGLNSFYNLTVSCRRPSNRTIKGISLATGVFISLKVEKRPKGAWCRFYGNWKGAWKEVKEKVIQTKGYKGTNDTTKINIRSVYGGDDETKYFWLNCDGEFLYCKLNWFLNYLNNKTEGNEKERRQAMFVPCVTKMIVNDWYTVSRKVYTPPRQDALTCNATVSYLLADIEYVNQNETNVTLSAEVGDLWAAELGRYKVVEIKPIGYAPTAIKRYETKQKRVPLVLGFLGFLSAAGTAMGAAATALTVQSRHLLAGILQQQKQLLDIVEQQQHLLKLTVWGTKNLQARVTAIEKYLADQSLLNTFGCAWRQVCHTSVPWSFNKTPDWQKQTWLEWERNVSYLEANITASLQEAQDQHEKNVHELEKLNNWGDAFSWLRLDWWMEYIKIGIFVILGIIGLRIVFLLWSSVSKLRAGYTPLLSPPPYYHSQIPIRNLKKEEQQAKGEEGEFSGEGGGYKSYNWQKGSFYILILRPIVTLFQTLWNNLISLLLLSYQSLQSILSRIQHPLLWIVAKVQDGWQEFKAFAVWLGEMAAENAYYTWRGLQSLARQLAGWPATCGRRIRQGLERLLN</sequence>
<feature type="transmembrane region" description="Helical" evidence="24">
    <location>
        <begin position="669"/>
        <end position="690"/>
    </location>
</feature>
<keyword evidence="23 24" id="KW-1160">Virus entry into host cell</keyword>
<dbReference type="GO" id="GO:0039663">
    <property type="term" value="P:membrane fusion involved in viral entry into host cell"/>
    <property type="evidence" value="ECO:0007669"/>
    <property type="project" value="UniProtKB-KW"/>
</dbReference>
<evidence type="ECO:0000256" key="5">
    <source>
        <dbReference type="ARBA" id="ARBA00004578"/>
    </source>
</evidence>
<evidence type="ECO:0000256" key="21">
    <source>
        <dbReference type="ARBA" id="ARBA00023157"/>
    </source>
</evidence>
<dbReference type="InterPro" id="IPR000328">
    <property type="entry name" value="GP41-like"/>
</dbReference>
<evidence type="ECO:0000313" key="28">
    <source>
        <dbReference type="Proteomes" id="UP000259447"/>
    </source>
</evidence>
<evidence type="ECO:0000256" key="4">
    <source>
        <dbReference type="ARBA" id="ARBA00004563"/>
    </source>
</evidence>
<evidence type="ECO:0000256" key="20">
    <source>
        <dbReference type="ARBA" id="ARBA00023136"/>
    </source>
</evidence>
<dbReference type="GO" id="GO:0046718">
    <property type="term" value="P:symbiont entry into host cell"/>
    <property type="evidence" value="ECO:0007669"/>
    <property type="project" value="UniProtKB-KW"/>
</dbReference>
<protein>
    <recommendedName>
        <fullName evidence="24">Envelope glycoprotein gp160</fullName>
    </recommendedName>
    <component>
        <recommendedName>
            <fullName evidence="24">Surface protein gp120</fullName>
            <shortName evidence="24">SU</shortName>
        </recommendedName>
        <alternativeName>
            <fullName evidence="24">Glycoprotein 120</fullName>
            <shortName evidence="24">gp120</shortName>
        </alternativeName>
    </component>
    <component>
        <recommendedName>
            <fullName evidence="24">Transmembrane protein gp41</fullName>
            <shortName evidence="24">TM</shortName>
        </recommendedName>
    </component>
</protein>
<evidence type="ECO:0000256" key="19">
    <source>
        <dbReference type="ARBA" id="ARBA00023046"/>
    </source>
</evidence>
<comment type="subcellular location">
    <subcellularLocation>
        <location evidence="3">Host cell membrane</location>
        <topology evidence="3">Peripheral membrane protein</topology>
    </subcellularLocation>
    <subcellularLocation>
        <location evidence="1">Host cell membrane</location>
        <topology evidence="1">Single-pass type I membrane protein</topology>
    </subcellularLocation>
    <subcellularLocation>
        <location evidence="2">Host endosome membrane</location>
        <topology evidence="2">Peripheral membrane protein</topology>
    </subcellularLocation>
    <subcellularLocation>
        <location evidence="5">Host endosome membrane</location>
        <topology evidence="5">Single-pass type I membrane protein</topology>
    </subcellularLocation>
    <subcellularLocation>
        <location evidence="6">Virion membrane</location>
        <topology evidence="6">Peripheral membrane protein</topology>
    </subcellularLocation>
    <subcellularLocation>
        <location evidence="4">Virion membrane</location>
        <topology evidence="4">Single-pass type I membrane protein</topology>
    </subcellularLocation>
</comment>
<evidence type="ECO:0000256" key="13">
    <source>
        <dbReference type="ARBA" id="ARBA00022703"/>
    </source>
</evidence>
<name>E1ANV3_SIV</name>
<keyword evidence="15 24" id="KW-0946">Virion</keyword>
<dbReference type="GO" id="GO:0055036">
    <property type="term" value="C:virion membrane"/>
    <property type="evidence" value="ECO:0007669"/>
    <property type="project" value="UniProtKB-SubCell"/>
</dbReference>
<keyword evidence="21" id="KW-1015">Disulfide bond</keyword>